<name>E0RQH5_WINT6</name>
<reference evidence="1 2" key="2">
    <citation type="journal article" date="2010" name="J. Bacteriol.">
        <title>Genome sequence of the polysaccharide-degrading, thermophilic anaerobe Spirochaeta thermophila DSM 6192.</title>
        <authorList>
            <person name="Angelov A."/>
            <person name="Liebl S."/>
            <person name="Ballschmiter M."/>
            <person name="Bomeke M."/>
            <person name="Lehmann R."/>
            <person name="Liesegang H."/>
            <person name="Daniel R."/>
            <person name="Liebl W."/>
        </authorList>
    </citation>
    <scope>NUCLEOTIDE SEQUENCE [LARGE SCALE GENOMIC DNA]</scope>
    <source>
        <strain evidence="2">ATCC 49972 / DSM 6192 / RI 19.B1</strain>
    </source>
</reference>
<dbReference type="Proteomes" id="UP000001296">
    <property type="component" value="Chromosome"/>
</dbReference>
<dbReference type="KEGG" id="sta:STHERM_c20160"/>
<proteinExistence type="predicted"/>
<reference key="1">
    <citation type="submission" date="2009-08" db="EMBL/GenBank/DDBJ databases">
        <title>The genome sequence of Spirochaeta thermophila DSM6192.</title>
        <authorList>
            <person name="Angelov A."/>
            <person name="Mientus M."/>
            <person name="Wittenberg S."/>
            <person name="Lehmann R."/>
            <person name="Liesegang H."/>
            <person name="Daniel R."/>
            <person name="Liebl W."/>
        </authorList>
    </citation>
    <scope>NUCLEOTIDE SEQUENCE</scope>
    <source>
        <strain>DSM 6192</strain>
    </source>
</reference>
<gene>
    <name evidence="1" type="ordered locus">STHERM_c20160</name>
</gene>
<dbReference type="HOGENOM" id="CLU_1936805_0_0_12"/>
<dbReference type="AlphaFoldDB" id="E0RQH5"/>
<evidence type="ECO:0000313" key="2">
    <source>
        <dbReference type="Proteomes" id="UP000001296"/>
    </source>
</evidence>
<protein>
    <submittedName>
        <fullName evidence="1">Uncharacterized protein</fullName>
    </submittedName>
</protein>
<organism evidence="1 2">
    <name type="scientific">Winmispira thermophila (strain ATCC 49972 / DSM 6192 / RI 19.B1)</name>
    <name type="common">Spirochaeta thermophila</name>
    <dbReference type="NCBI Taxonomy" id="665571"/>
    <lineage>
        <taxon>Bacteria</taxon>
        <taxon>Pseudomonadati</taxon>
        <taxon>Spirochaetota</taxon>
        <taxon>Spirochaetia</taxon>
        <taxon>Winmispirales</taxon>
        <taxon>Winmispiraceae</taxon>
        <taxon>Winmispira</taxon>
    </lineage>
</organism>
<accession>E0RQH5</accession>
<evidence type="ECO:0000313" key="1">
    <source>
        <dbReference type="EMBL" id="ADN02951.1"/>
    </source>
</evidence>
<dbReference type="EMBL" id="CP001698">
    <property type="protein sequence ID" value="ADN02951.1"/>
    <property type="molecule type" value="Genomic_DNA"/>
</dbReference>
<sequence>MRELFIFIFGPGREANSRVFNSASIEPWVEGVEWPGIGEKIRVTVKGRRVVPGGVLWEVEGKGEGTNTLVVLNGFVDPLRPHLYKMNNRVKRAVIRSVDGGEPFEVEVEFPDVVRFHVVKLPRLAKEVEC</sequence>
<dbReference type="PaxDb" id="665571-STHERM_c20160"/>